<sequence length="38" mass="4332">MQVFIDNVVANTQYADAHHYSLFVFTIKSVPAFLSILM</sequence>
<reference evidence="2" key="1">
    <citation type="journal article" date="2011" name="J. Bacteriol.">
        <title>Genome sequences of Salmonella enterica serovar typhimurium, Choleraesuis, Dublin, and Gallinarum strains of well- defined virulence in food-producing animals.</title>
        <authorList>
            <person name="Richardson E.J."/>
            <person name="Limaye B."/>
            <person name="Inamdar H."/>
            <person name="Datta A."/>
            <person name="Manjari K.S."/>
            <person name="Pullinger G.D."/>
            <person name="Thomson N.R."/>
            <person name="Joshi R.R."/>
            <person name="Watson M."/>
            <person name="Stevens M.P."/>
        </authorList>
    </citation>
    <scope>NUCLEOTIDE SEQUENCE [LARGE SCALE GENOMIC DNA]</scope>
    <source>
        <strain evidence="2">3246</strain>
    </source>
</reference>
<protein>
    <submittedName>
        <fullName evidence="2">Uncharacterized protein</fullName>
    </submittedName>
</protein>
<organism evidence="2 3">
    <name type="scientific">Salmonella enterica subsp. enterica serovar Dublin str. SD3246</name>
    <dbReference type="NCBI Taxonomy" id="909945"/>
    <lineage>
        <taxon>Bacteria</taxon>
        <taxon>Pseudomonadati</taxon>
        <taxon>Pseudomonadota</taxon>
        <taxon>Gammaproteobacteria</taxon>
        <taxon>Enterobacterales</taxon>
        <taxon>Enterobacteriaceae</taxon>
        <taxon>Salmonella</taxon>
    </lineage>
</organism>
<accession>A0A8X6HLV1</accession>
<gene>
    <name evidence="2" type="ORF">SD3246_3851</name>
</gene>
<dbReference type="EMBL" id="CM001151">
    <property type="protein sequence ID" value="EGE31687.1"/>
    <property type="molecule type" value="Genomic_DNA"/>
</dbReference>
<dbReference type="Proteomes" id="UP000002794">
    <property type="component" value="Chromosome"/>
</dbReference>
<name>A0A8X6HLV1_SALDU</name>
<keyword evidence="1" id="KW-1133">Transmembrane helix</keyword>
<keyword evidence="1" id="KW-0812">Transmembrane</keyword>
<feature type="transmembrane region" description="Helical" evidence="1">
    <location>
        <begin position="20"/>
        <end position="37"/>
    </location>
</feature>
<keyword evidence="1" id="KW-0472">Membrane</keyword>
<evidence type="ECO:0000256" key="1">
    <source>
        <dbReference type="SAM" id="Phobius"/>
    </source>
</evidence>
<evidence type="ECO:0000313" key="3">
    <source>
        <dbReference type="Proteomes" id="UP000002794"/>
    </source>
</evidence>
<dbReference type="AlphaFoldDB" id="A0A8X6HLV1"/>
<evidence type="ECO:0000313" key="2">
    <source>
        <dbReference type="EMBL" id="EGE31687.1"/>
    </source>
</evidence>
<proteinExistence type="predicted"/>